<evidence type="ECO:0000256" key="1">
    <source>
        <dbReference type="ARBA" id="ARBA00008520"/>
    </source>
</evidence>
<dbReference type="PANTHER" id="PTHR43649:SF34">
    <property type="entry name" value="ABC TRANSPORTER PERIPLASMIC-BINDING PROTEIN YCJN-RELATED"/>
    <property type="match status" value="1"/>
</dbReference>
<keyword evidence="2" id="KW-0813">Transport</keyword>
<proteinExistence type="inferred from homology"/>
<evidence type="ECO:0000313" key="6">
    <source>
        <dbReference type="Proteomes" id="UP000632659"/>
    </source>
</evidence>
<evidence type="ECO:0000313" key="5">
    <source>
        <dbReference type="EMBL" id="MBC8611141.1"/>
    </source>
</evidence>
<evidence type="ECO:0000256" key="2">
    <source>
        <dbReference type="ARBA" id="ARBA00022448"/>
    </source>
</evidence>
<accession>A0A8J6TRP5</accession>
<organism evidence="5 6">
    <name type="scientific">Massiliimalia timonensis</name>
    <dbReference type="NCBI Taxonomy" id="1987501"/>
    <lineage>
        <taxon>Bacteria</taxon>
        <taxon>Bacillati</taxon>
        <taxon>Bacillota</taxon>
        <taxon>Clostridia</taxon>
        <taxon>Eubacteriales</taxon>
        <taxon>Oscillospiraceae</taxon>
        <taxon>Massiliimalia</taxon>
    </lineage>
</organism>
<protein>
    <submittedName>
        <fullName evidence="5">Carbohydrate ABC transporter substrate-binding protein</fullName>
    </submittedName>
</protein>
<comment type="similarity">
    <text evidence="1">Belongs to the bacterial solute-binding protein 1 family.</text>
</comment>
<keyword evidence="3 4" id="KW-0732">Signal</keyword>
<feature type="signal peptide" evidence="4">
    <location>
        <begin position="1"/>
        <end position="21"/>
    </location>
</feature>
<dbReference type="AlphaFoldDB" id="A0A8J6TRP5"/>
<sequence>MKNKKVLSVLLAAAMAATLVAGCGSDDGKDNASGDSGKTGSGDVTLSIVGIKSEIYDQWEAMQEEYTDIAGLKGFEMQVTGDETIYSYMQKAYAAGNETVLAMFDPTNVYDFGEQYAVDLSGESWVKDTDWAISVGDKVASFPFCIEGRGIVYNKTAIEKVTGETFDPKSITSLADFTALCDKLVAGGMKSPAAIAQEDWSLGAHLFTLAYEQQDFTEEGTSAFIHEIVDGTKDFATNERYNSVMDTVDALRKYNIYANDPLSADYDMIASYMADGTIAFWFNGNWAWPNISEYVTDESAEFGIMPLVQDTSADDKANSMISGTATKQIIINNTASEAEQQAAKDFLTWLAEDDAGKSFLVEKANLVSPFNNNTLENSDPLSVSVKQHVADGTMYPTWNRAPGDHLTVVGGAMQKYLADGNRDALASSVVDYWTKNVDKIG</sequence>
<dbReference type="PROSITE" id="PS51257">
    <property type="entry name" value="PROKAR_LIPOPROTEIN"/>
    <property type="match status" value="1"/>
</dbReference>
<reference evidence="5" key="1">
    <citation type="submission" date="2020-08" db="EMBL/GenBank/DDBJ databases">
        <title>Genome public.</title>
        <authorList>
            <person name="Liu C."/>
            <person name="Sun Q."/>
        </authorList>
    </citation>
    <scope>NUCLEOTIDE SEQUENCE</scope>
    <source>
        <strain evidence="5">NSJ-15</strain>
    </source>
</reference>
<feature type="chain" id="PRO_5038689279" evidence="4">
    <location>
        <begin position="22"/>
        <end position="441"/>
    </location>
</feature>
<name>A0A8J6TRP5_9FIRM</name>
<dbReference type="InterPro" id="IPR050490">
    <property type="entry name" value="Bact_solute-bd_prot1"/>
</dbReference>
<evidence type="ECO:0000256" key="3">
    <source>
        <dbReference type="ARBA" id="ARBA00022729"/>
    </source>
</evidence>
<dbReference type="EMBL" id="JACRTL010000004">
    <property type="protein sequence ID" value="MBC8611141.1"/>
    <property type="molecule type" value="Genomic_DNA"/>
</dbReference>
<keyword evidence="6" id="KW-1185">Reference proteome</keyword>
<evidence type="ECO:0000256" key="4">
    <source>
        <dbReference type="SAM" id="SignalP"/>
    </source>
</evidence>
<dbReference type="Proteomes" id="UP000632659">
    <property type="component" value="Unassembled WGS sequence"/>
</dbReference>
<comment type="caution">
    <text evidence="5">The sequence shown here is derived from an EMBL/GenBank/DDBJ whole genome shotgun (WGS) entry which is preliminary data.</text>
</comment>
<gene>
    <name evidence="5" type="ORF">H8702_08440</name>
</gene>
<dbReference type="RefSeq" id="WP_154825638.1">
    <property type="nucleotide sequence ID" value="NZ_JACRTL010000004.1"/>
</dbReference>
<dbReference type="SUPFAM" id="SSF53850">
    <property type="entry name" value="Periplasmic binding protein-like II"/>
    <property type="match status" value="1"/>
</dbReference>
<dbReference type="Gene3D" id="3.40.190.10">
    <property type="entry name" value="Periplasmic binding protein-like II"/>
    <property type="match status" value="2"/>
</dbReference>
<dbReference type="PANTHER" id="PTHR43649">
    <property type="entry name" value="ARABINOSE-BINDING PROTEIN-RELATED"/>
    <property type="match status" value="1"/>
</dbReference>